<feature type="compositionally biased region" description="Polar residues" evidence="2">
    <location>
        <begin position="346"/>
        <end position="355"/>
    </location>
</feature>
<organism evidence="3 4">
    <name type="scientific">Coxiella burnetii (strain Dugway 5J108-111)</name>
    <dbReference type="NCBI Taxonomy" id="434922"/>
    <lineage>
        <taxon>Bacteria</taxon>
        <taxon>Pseudomonadati</taxon>
        <taxon>Pseudomonadota</taxon>
        <taxon>Gammaproteobacteria</taxon>
        <taxon>Legionellales</taxon>
        <taxon>Coxiellaceae</taxon>
        <taxon>Coxiella</taxon>
    </lineage>
</organism>
<gene>
    <name evidence="3" type="ordered locus">CBUD_0856</name>
</gene>
<dbReference type="RefSeq" id="WP_011996792.1">
    <property type="nucleotide sequence ID" value="NC_009727.1"/>
</dbReference>
<keyword evidence="1" id="KW-0175">Coiled coil</keyword>
<accession>A9KFE7</accession>
<reference evidence="3 4" key="1">
    <citation type="journal article" date="2009" name="Infect. Immun.">
        <title>Comparative genomics reveal extensive transposon-mediated genomic plasticity and diversity among potential effector proteins within the genus Coxiella.</title>
        <authorList>
            <person name="Beare P.A."/>
            <person name="Unsworth N."/>
            <person name="Andoh M."/>
            <person name="Voth D.E."/>
            <person name="Omsland A."/>
            <person name="Gilk S.D."/>
            <person name="Williams K.P."/>
            <person name="Sobral B.W."/>
            <person name="Kupko J.J.III."/>
            <person name="Porcella S.F."/>
            <person name="Samuel J.E."/>
            <person name="Heinzen R.A."/>
        </authorList>
    </citation>
    <scope>NUCLEOTIDE SEQUENCE [LARGE SCALE GENOMIC DNA]</scope>
    <source>
        <strain evidence="3 4">Dugway 5J108-111</strain>
    </source>
</reference>
<feature type="compositionally biased region" description="Basic and acidic residues" evidence="2">
    <location>
        <begin position="356"/>
        <end position="365"/>
    </location>
</feature>
<proteinExistence type="predicted"/>
<feature type="compositionally biased region" description="Basic residues" evidence="2">
    <location>
        <begin position="368"/>
        <end position="379"/>
    </location>
</feature>
<dbReference type="Proteomes" id="UP000008555">
    <property type="component" value="Chromosome"/>
</dbReference>
<dbReference type="HOGENOM" id="CLU_688338_0_0_6"/>
<evidence type="ECO:0000313" key="3">
    <source>
        <dbReference type="EMBL" id="ABS76517.1"/>
    </source>
</evidence>
<evidence type="ECO:0000256" key="2">
    <source>
        <dbReference type="SAM" id="MobiDB-lite"/>
    </source>
</evidence>
<feature type="coiled-coil region" evidence="1">
    <location>
        <begin position="208"/>
        <end position="235"/>
    </location>
</feature>
<evidence type="ECO:0000256" key="1">
    <source>
        <dbReference type="SAM" id="Coils"/>
    </source>
</evidence>
<dbReference type="AlphaFoldDB" id="A9KFE7"/>
<sequence>MKTNELVGKIYKKLESTNRKFSAAVKNKKPRGSDLFKGLRDAYEAICNDIKLINRPEGRTDELLHAYFLEAWLGKLQTEENYLSESPENENTLSENDKKLEEIAKSLEALFLEANGFYSSIKSKKTGSQLYSKFLNDCEYIYNQIKDHHNSWKIISNQTKANYYYNFSEDLIKESKKRGSDEKAFLLKCVLYLKPCISFYNEAEDQASKKEVEALKEVNDRIEQLNANQIRKRKSPPVSLTNKDVALKKRADEKTNEPLLFSTNPILQDETISTSQLESCESNDLNTAEIETKEVAATAINLPNSTPELKNTGDETAHCDYRKEQPSVSNPPSLSTFRSGTFFHANLNSNSSNPTNEERTSECGKSHLLPKMRHKARFR</sequence>
<protein>
    <submittedName>
        <fullName evidence="3">Uncharacterized protein</fullName>
    </submittedName>
</protein>
<dbReference type="KEGG" id="cbd:CBUD_0856"/>
<feature type="region of interest" description="Disordered" evidence="2">
    <location>
        <begin position="346"/>
        <end position="379"/>
    </location>
</feature>
<evidence type="ECO:0000313" key="4">
    <source>
        <dbReference type="Proteomes" id="UP000008555"/>
    </source>
</evidence>
<dbReference type="EMBL" id="CP000733">
    <property type="protein sequence ID" value="ABS76517.1"/>
    <property type="molecule type" value="Genomic_DNA"/>
</dbReference>
<name>A9KFE7_COXBN</name>